<dbReference type="EMBL" id="VSRR010128206">
    <property type="protein sequence ID" value="MPD01698.1"/>
    <property type="molecule type" value="Genomic_DNA"/>
</dbReference>
<dbReference type="GO" id="GO:0006508">
    <property type="term" value="P:proteolysis"/>
    <property type="evidence" value="ECO:0007669"/>
    <property type="project" value="UniProtKB-KW"/>
</dbReference>
<keyword evidence="1" id="KW-1015">Disulfide bond</keyword>
<keyword evidence="4" id="KW-1185">Reference proteome</keyword>
<dbReference type="Gene3D" id="2.40.10.10">
    <property type="entry name" value="Trypsin-like serine proteases"/>
    <property type="match status" value="1"/>
</dbReference>
<dbReference type="PROSITE" id="PS00134">
    <property type="entry name" value="TRYPSIN_HIS"/>
    <property type="match status" value="1"/>
</dbReference>
<sequence length="99" mass="11485">MVTLPFCQKLQLNYKHLNSYFLYLIFDPSFPPYPPPPPPVCGRPVYPTRRIVGGEEASFGEFPWQVSLRQWRHVTFLHKCGAALINRNWVITAAHCVEK</sequence>
<keyword evidence="3" id="KW-0378">Hydrolase</keyword>
<organism evidence="3 4">
    <name type="scientific">Portunus trituberculatus</name>
    <name type="common">Swimming crab</name>
    <name type="synonym">Neptunus trituberculatus</name>
    <dbReference type="NCBI Taxonomy" id="210409"/>
    <lineage>
        <taxon>Eukaryota</taxon>
        <taxon>Metazoa</taxon>
        <taxon>Ecdysozoa</taxon>
        <taxon>Arthropoda</taxon>
        <taxon>Crustacea</taxon>
        <taxon>Multicrustacea</taxon>
        <taxon>Malacostraca</taxon>
        <taxon>Eumalacostraca</taxon>
        <taxon>Eucarida</taxon>
        <taxon>Decapoda</taxon>
        <taxon>Pleocyemata</taxon>
        <taxon>Brachyura</taxon>
        <taxon>Eubrachyura</taxon>
        <taxon>Portunoidea</taxon>
        <taxon>Portunidae</taxon>
        <taxon>Portuninae</taxon>
        <taxon>Portunus</taxon>
    </lineage>
</organism>
<comment type="caution">
    <text evidence="3">The sequence shown here is derived from an EMBL/GenBank/DDBJ whole genome shotgun (WGS) entry which is preliminary data.</text>
</comment>
<evidence type="ECO:0000256" key="1">
    <source>
        <dbReference type="ARBA" id="ARBA00023157"/>
    </source>
</evidence>
<dbReference type="InterPro" id="IPR018114">
    <property type="entry name" value="TRYPSIN_HIS"/>
</dbReference>
<evidence type="ECO:0000259" key="2">
    <source>
        <dbReference type="PROSITE" id="PS50240"/>
    </source>
</evidence>
<dbReference type="PROSITE" id="PS50240">
    <property type="entry name" value="TRYPSIN_DOM"/>
    <property type="match status" value="1"/>
</dbReference>
<gene>
    <name evidence="3" type="primary">Prss48</name>
    <name evidence="3" type="ORF">E2C01_097238</name>
</gene>
<reference evidence="3 4" key="1">
    <citation type="submission" date="2019-05" db="EMBL/GenBank/DDBJ databases">
        <title>Another draft genome of Portunus trituberculatus and its Hox gene families provides insights of decapod evolution.</title>
        <authorList>
            <person name="Jeong J.-H."/>
            <person name="Song I."/>
            <person name="Kim S."/>
            <person name="Choi T."/>
            <person name="Kim D."/>
            <person name="Ryu S."/>
            <person name="Kim W."/>
        </authorList>
    </citation>
    <scope>NUCLEOTIDE SEQUENCE [LARGE SCALE GENOMIC DNA]</scope>
    <source>
        <tissue evidence="3">Muscle</tissue>
    </source>
</reference>
<dbReference type="SUPFAM" id="SSF50494">
    <property type="entry name" value="Trypsin-like serine proteases"/>
    <property type="match status" value="1"/>
</dbReference>
<dbReference type="AlphaFoldDB" id="A0A5B7K913"/>
<dbReference type="GO" id="GO:0004252">
    <property type="term" value="F:serine-type endopeptidase activity"/>
    <property type="evidence" value="ECO:0007669"/>
    <property type="project" value="InterPro"/>
</dbReference>
<feature type="domain" description="Peptidase S1" evidence="2">
    <location>
        <begin position="51"/>
        <end position="99"/>
    </location>
</feature>
<dbReference type="InterPro" id="IPR043504">
    <property type="entry name" value="Peptidase_S1_PA_chymotrypsin"/>
</dbReference>
<accession>A0A5B7K913</accession>
<dbReference type="Proteomes" id="UP000324222">
    <property type="component" value="Unassembled WGS sequence"/>
</dbReference>
<dbReference type="PANTHER" id="PTHR24252">
    <property type="entry name" value="ACROSIN-RELATED"/>
    <property type="match status" value="1"/>
</dbReference>
<protein>
    <submittedName>
        <fullName evidence="3">Serine protease 48</fullName>
    </submittedName>
</protein>
<evidence type="ECO:0000313" key="3">
    <source>
        <dbReference type="EMBL" id="MPD01698.1"/>
    </source>
</evidence>
<dbReference type="InterPro" id="IPR001254">
    <property type="entry name" value="Trypsin_dom"/>
</dbReference>
<dbReference type="OrthoDB" id="93664at2759"/>
<dbReference type="Pfam" id="PF00089">
    <property type="entry name" value="Trypsin"/>
    <property type="match status" value="1"/>
</dbReference>
<evidence type="ECO:0000313" key="4">
    <source>
        <dbReference type="Proteomes" id="UP000324222"/>
    </source>
</evidence>
<dbReference type="InterPro" id="IPR009003">
    <property type="entry name" value="Peptidase_S1_PA"/>
</dbReference>
<dbReference type="PANTHER" id="PTHR24252:SF7">
    <property type="entry name" value="HYALIN"/>
    <property type="match status" value="1"/>
</dbReference>
<proteinExistence type="predicted"/>
<keyword evidence="3" id="KW-0645">Protease</keyword>
<name>A0A5B7K913_PORTR</name>